<comment type="caution">
    <text evidence="1">The sequence shown here is derived from an EMBL/GenBank/DDBJ whole genome shotgun (WGS) entry which is preliminary data.</text>
</comment>
<dbReference type="Proteomes" id="UP000824049">
    <property type="component" value="Unassembled WGS sequence"/>
</dbReference>
<proteinExistence type="predicted"/>
<dbReference type="EMBL" id="DXBR01000100">
    <property type="protein sequence ID" value="HIZ40442.1"/>
    <property type="molecule type" value="Genomic_DNA"/>
</dbReference>
<dbReference type="PANTHER" id="PTHR33361">
    <property type="entry name" value="GLR0591 PROTEIN"/>
    <property type="match status" value="1"/>
</dbReference>
<sequence length="629" mass="70926">MLPTSFVTFFSRVRQLSLTVSGAGRRLLAARSARRLLVPLLFILALTGCGTREHSDQERFDAFLNDCFQEYVSADTVTLHFKISDPSSYGIEENTSPSYGDFSVEKQQELCDRSAELLEELNSFDPDTLSEEGAFTWQIFKNFLESSAASEDYILYQSLLGTNGLQSQIPVTLSEYYFDDEKDIQDYLALVNQVPELFDQLLVFEQQRRDAGLISPDFVLNDTIDQIDQFLNASEEDNLLIETFEDKIENVPDLGGDQKQTYINNNRSLVRQVVFPAFASLRDSLEEYLDDGADASGTGGGSCSAAAKSGSSDKERLCQYDGGKEYYKLLLSANVGTDMTPEECITALENTLQETASDIVALTRENPDLYTDYLAAEPALTDAQEILTELENDTYIDFPEPPDVSYTLKNVPDALASTSASAFYLLPPIDSDDANIIYINQSRVSDEEQFSTLAHEGYPGHLYQTNYYLSTDPEPIRSMLRCDGYDEGWGTYAQLYSYNYLEFQNTDRETTSLLQQLYRDNDILSLALSSLSDLYVNYENYTLDNLCEYLSGYGIAEDNARSIYEYVVENPTTYLSYSIGWYELEQLRNTMEEELGSHFDIGEFHEAVLSCGSCPFSLLEERVSTLMTE</sequence>
<evidence type="ECO:0000313" key="2">
    <source>
        <dbReference type="Proteomes" id="UP000824049"/>
    </source>
</evidence>
<dbReference type="InterPro" id="IPR010281">
    <property type="entry name" value="DUF885"/>
</dbReference>
<protein>
    <submittedName>
        <fullName evidence="1">DUF885 domain-containing protein</fullName>
    </submittedName>
</protein>
<gene>
    <name evidence="1" type="ORF">H9968_11105</name>
</gene>
<evidence type="ECO:0000313" key="1">
    <source>
        <dbReference type="EMBL" id="HIZ40442.1"/>
    </source>
</evidence>
<accession>A0A9D2ENE4</accession>
<dbReference type="PANTHER" id="PTHR33361:SF2">
    <property type="entry name" value="DUF885 DOMAIN-CONTAINING PROTEIN"/>
    <property type="match status" value="1"/>
</dbReference>
<dbReference type="Pfam" id="PF05960">
    <property type="entry name" value="DUF885"/>
    <property type="match status" value="1"/>
</dbReference>
<reference evidence="1" key="2">
    <citation type="submission" date="2021-04" db="EMBL/GenBank/DDBJ databases">
        <authorList>
            <person name="Gilroy R."/>
        </authorList>
    </citation>
    <scope>NUCLEOTIDE SEQUENCE</scope>
    <source>
        <strain evidence="1">CHK179-28034</strain>
    </source>
</reference>
<organism evidence="1 2">
    <name type="scientific">Candidatus Anaerobutyricum stercoris</name>
    <dbReference type="NCBI Taxonomy" id="2838457"/>
    <lineage>
        <taxon>Bacteria</taxon>
        <taxon>Bacillati</taxon>
        <taxon>Bacillota</taxon>
        <taxon>Clostridia</taxon>
        <taxon>Lachnospirales</taxon>
        <taxon>Lachnospiraceae</taxon>
        <taxon>Anaerobutyricum</taxon>
    </lineage>
</organism>
<name>A0A9D2ENE4_9FIRM</name>
<reference evidence="1" key="1">
    <citation type="journal article" date="2021" name="PeerJ">
        <title>Extensive microbial diversity within the chicken gut microbiome revealed by metagenomics and culture.</title>
        <authorList>
            <person name="Gilroy R."/>
            <person name="Ravi A."/>
            <person name="Getino M."/>
            <person name="Pursley I."/>
            <person name="Horton D.L."/>
            <person name="Alikhan N.F."/>
            <person name="Baker D."/>
            <person name="Gharbi K."/>
            <person name="Hall N."/>
            <person name="Watson M."/>
            <person name="Adriaenssens E.M."/>
            <person name="Foster-Nyarko E."/>
            <person name="Jarju S."/>
            <person name="Secka A."/>
            <person name="Antonio M."/>
            <person name="Oren A."/>
            <person name="Chaudhuri R.R."/>
            <person name="La Ragione R."/>
            <person name="Hildebrand F."/>
            <person name="Pallen M.J."/>
        </authorList>
    </citation>
    <scope>NUCLEOTIDE SEQUENCE</scope>
    <source>
        <strain evidence="1">CHK179-28034</strain>
    </source>
</reference>
<dbReference type="AlphaFoldDB" id="A0A9D2ENE4"/>